<dbReference type="GO" id="GO:0005886">
    <property type="term" value="C:plasma membrane"/>
    <property type="evidence" value="ECO:0007669"/>
    <property type="project" value="UniProtKB-SubCell"/>
</dbReference>
<feature type="transmembrane region" description="Helical" evidence="6">
    <location>
        <begin position="71"/>
        <end position="88"/>
    </location>
</feature>
<feature type="transmembrane region" description="Helical" evidence="6">
    <location>
        <begin position="38"/>
        <end position="59"/>
    </location>
</feature>
<keyword evidence="4 6" id="KW-1133">Transmembrane helix</keyword>
<proteinExistence type="predicted"/>
<evidence type="ECO:0000256" key="6">
    <source>
        <dbReference type="SAM" id="Phobius"/>
    </source>
</evidence>
<dbReference type="Pfam" id="PF12823">
    <property type="entry name" value="DUF3817"/>
    <property type="match status" value="1"/>
</dbReference>
<dbReference type="Proteomes" id="UP000035514">
    <property type="component" value="Unassembled WGS sequence"/>
</dbReference>
<evidence type="ECO:0000256" key="4">
    <source>
        <dbReference type="ARBA" id="ARBA00022989"/>
    </source>
</evidence>
<name>A0A0G9JRF5_9BACT</name>
<sequence length="100" mass="11582">MNNINFDRFKTISFIEGLSFLILLFIAMPLKYFVGLPIAVKIVGMAHGVLFILFCIFLYKAMKEYNWKIGTGILLFIYSVIPFGFIPIEKTIMKIHNKEI</sequence>
<dbReference type="PANTHER" id="PTHR40077:SF1">
    <property type="entry name" value="MEMBRANE PROTEIN"/>
    <property type="match status" value="1"/>
</dbReference>
<evidence type="ECO:0000313" key="8">
    <source>
        <dbReference type="EMBL" id="KLD96169.1"/>
    </source>
</evidence>
<keyword evidence="5 6" id="KW-0472">Membrane</keyword>
<evidence type="ECO:0000256" key="2">
    <source>
        <dbReference type="ARBA" id="ARBA00022475"/>
    </source>
</evidence>
<dbReference type="PATRIC" id="fig|1447256.3.peg.2446"/>
<feature type="transmembrane region" description="Helical" evidence="6">
    <location>
        <begin position="12"/>
        <end position="32"/>
    </location>
</feature>
<evidence type="ECO:0000313" key="9">
    <source>
        <dbReference type="Proteomes" id="UP000035514"/>
    </source>
</evidence>
<evidence type="ECO:0000259" key="7">
    <source>
        <dbReference type="Pfam" id="PF12823"/>
    </source>
</evidence>
<accession>A0A0G9JRF5</accession>
<dbReference type="NCBIfam" id="TIGR03954">
    <property type="entry name" value="integ_memb_HG"/>
    <property type="match status" value="1"/>
</dbReference>
<dbReference type="RefSeq" id="WP_004509648.1">
    <property type="nucleotide sequence ID" value="NZ_JAIQ01000172.1"/>
</dbReference>
<dbReference type="PANTHER" id="PTHR40077">
    <property type="entry name" value="MEMBRANE PROTEIN-RELATED"/>
    <property type="match status" value="1"/>
</dbReference>
<reference evidence="8 9" key="1">
    <citation type="submission" date="2014-01" db="EMBL/GenBank/DDBJ databases">
        <title>Development of a Comparative Genomic Fingerprinting Assay for High Resolution Genotyping of Arcobacter butzleri.</title>
        <authorList>
            <person name="Webb A.L."/>
            <person name="Inglis G.D."/>
            <person name="Kruczkiewicz P."/>
            <person name="Selinger L.B."/>
            <person name="Taboada E.N."/>
        </authorList>
    </citation>
    <scope>NUCLEOTIDE SEQUENCE [LARGE SCALE GENOMIC DNA]</scope>
    <source>
        <strain evidence="8 9">L348</strain>
    </source>
</reference>
<evidence type="ECO:0000256" key="3">
    <source>
        <dbReference type="ARBA" id="ARBA00022692"/>
    </source>
</evidence>
<keyword evidence="3 6" id="KW-0812">Transmembrane</keyword>
<evidence type="ECO:0000256" key="1">
    <source>
        <dbReference type="ARBA" id="ARBA00004651"/>
    </source>
</evidence>
<keyword evidence="2" id="KW-1003">Cell membrane</keyword>
<feature type="domain" description="DUF3817" evidence="7">
    <location>
        <begin position="7"/>
        <end position="93"/>
    </location>
</feature>
<evidence type="ECO:0000256" key="5">
    <source>
        <dbReference type="ARBA" id="ARBA00023136"/>
    </source>
</evidence>
<organism evidence="8 9">
    <name type="scientific">Aliarcobacter butzleri L348</name>
    <dbReference type="NCBI Taxonomy" id="1447256"/>
    <lineage>
        <taxon>Bacteria</taxon>
        <taxon>Pseudomonadati</taxon>
        <taxon>Campylobacterota</taxon>
        <taxon>Epsilonproteobacteria</taxon>
        <taxon>Campylobacterales</taxon>
        <taxon>Arcobacteraceae</taxon>
        <taxon>Aliarcobacter</taxon>
    </lineage>
</organism>
<gene>
    <name evidence="8" type="ORF">AA20_12480</name>
</gene>
<protein>
    <submittedName>
        <fullName evidence="8">Membrane protein</fullName>
    </submittedName>
</protein>
<comment type="caution">
    <text evidence="8">The sequence shown here is derived from an EMBL/GenBank/DDBJ whole genome shotgun (WGS) entry which is preliminary data.</text>
</comment>
<dbReference type="AlphaFoldDB" id="A0A0G9JRF5"/>
<dbReference type="EMBL" id="JAIQ01000172">
    <property type="protein sequence ID" value="KLD96169.1"/>
    <property type="molecule type" value="Genomic_DNA"/>
</dbReference>
<comment type="subcellular location">
    <subcellularLocation>
        <location evidence="1">Cell membrane</location>
        <topology evidence="1">Multi-pass membrane protein</topology>
    </subcellularLocation>
</comment>
<dbReference type="InterPro" id="IPR023845">
    <property type="entry name" value="DUF3817_TM"/>
</dbReference>